<proteinExistence type="predicted"/>
<dbReference type="Proteomes" id="UP001193680">
    <property type="component" value="Unassembled WGS sequence"/>
</dbReference>
<feature type="compositionally biased region" description="Polar residues" evidence="1">
    <location>
        <begin position="36"/>
        <end position="79"/>
    </location>
</feature>
<dbReference type="PANTHER" id="PTHR33734">
    <property type="entry name" value="LYSM DOMAIN-CONTAINING GPI-ANCHORED PROTEIN 2"/>
    <property type="match status" value="1"/>
</dbReference>
<protein>
    <submittedName>
        <fullName evidence="3">LysM peptidoglycan-binding domain-containing protein</fullName>
    </submittedName>
</protein>
<evidence type="ECO:0000256" key="1">
    <source>
        <dbReference type="SAM" id="MobiDB-lite"/>
    </source>
</evidence>
<dbReference type="CDD" id="cd16894">
    <property type="entry name" value="MltD-like"/>
    <property type="match status" value="1"/>
</dbReference>
<dbReference type="EMBL" id="JACBGI020000018">
    <property type="protein sequence ID" value="MBF6058440.1"/>
    <property type="molecule type" value="Genomic_DNA"/>
</dbReference>
<dbReference type="InterPro" id="IPR023346">
    <property type="entry name" value="Lysozyme-like_dom_sf"/>
</dbReference>
<sequence length="677" mass="76261">MMKNLQTTFLKPLTAITLGISLTACSQLKTQDDGSTDSLSSRSADHSLTPNSSIKPRMSSAQQTAKNSPVDQQTDANERNNSVQATATIDFDHNDLWQVLSHNFRLTDQNQGKFDSFIDRYAKQTLHLETLSARAKPFLHYIFFEVNKRKMPLEIALLPMVESGFRSHAHSSSSASGLWQFMPSTANIYELKQDWWYDGRRDLISSTQAALDYLTRLNNIQEGDWLLALASYNAGMGTVARAKAAYRKQIGDPDAEVDFWKIQSYLPKETQDYVPKLLAYSYLIEHAENFGIQLEPIENKSFFNVVKLDNPTAIPLKKIAEVSDTPDELLALLNACYLRPLTPPKNSHHFLLPKENSHLLIEAMQKDPQLFNFAMQTHKVSRGETLSGIAQKYRLDKSVIKKFNRLGGNRLKAGQNLVLPIPRDFALPGNETFFADDNEFHRVKPGESLWLIAQHYNTSSHALAQMNGIRLNATIRSGQLLRVRAENPQQTQQTSVKRKVKQHHVVKGDSLWNLANLYKTNIAELRDLNNLKPNTILKLGQILKVPGENLDSIATAETPKKVHAALPETYEVKSGDSLWNLAKRFDTDVKSLLALNPQLGDGRKLRPGMELKVAKTQQKPTVQHYRVKKGDNLWSIAQGYKVSMQELAHKNNLSLNTPLSPGQLLYVPLAEATQSTF</sequence>
<dbReference type="Pfam" id="PF01476">
    <property type="entry name" value="LysM"/>
    <property type="match status" value="5"/>
</dbReference>
<dbReference type="PROSITE" id="PS51782">
    <property type="entry name" value="LYSM"/>
    <property type="match status" value="5"/>
</dbReference>
<organism evidence="3 4">
    <name type="scientific">Thiomicrorhabdus heinhorstiae</name>
    <dbReference type="NCBI Taxonomy" id="2748010"/>
    <lineage>
        <taxon>Bacteria</taxon>
        <taxon>Pseudomonadati</taxon>
        <taxon>Pseudomonadota</taxon>
        <taxon>Gammaproteobacteria</taxon>
        <taxon>Thiotrichales</taxon>
        <taxon>Piscirickettsiaceae</taxon>
        <taxon>Thiomicrorhabdus</taxon>
    </lineage>
</organism>
<dbReference type="Gene3D" id="1.10.530.10">
    <property type="match status" value="1"/>
</dbReference>
<keyword evidence="4" id="KW-1185">Reference proteome</keyword>
<feature type="domain" description="LysM" evidence="2">
    <location>
        <begin position="439"/>
        <end position="483"/>
    </location>
</feature>
<feature type="domain" description="LysM" evidence="2">
    <location>
        <begin position="501"/>
        <end position="545"/>
    </location>
</feature>
<dbReference type="Gene3D" id="3.10.350.10">
    <property type="entry name" value="LysM domain"/>
    <property type="match status" value="5"/>
</dbReference>
<dbReference type="PANTHER" id="PTHR33734:SF22">
    <property type="entry name" value="MEMBRANE-BOUND LYTIC MUREIN TRANSGLYCOSYLASE D"/>
    <property type="match status" value="1"/>
</dbReference>
<dbReference type="RefSeq" id="WP_185978585.1">
    <property type="nucleotide sequence ID" value="NZ_JACBGI020000018.1"/>
</dbReference>
<reference evidence="3 4" key="1">
    <citation type="submission" date="2020-11" db="EMBL/GenBank/DDBJ databases">
        <title>Sulfur oxidizing isolate from Hospital Hole Sinkhole.</title>
        <authorList>
            <person name="Scott K.M."/>
        </authorList>
    </citation>
    <scope>NUCLEOTIDE SEQUENCE [LARGE SCALE GENOMIC DNA]</scope>
    <source>
        <strain evidence="3 4">HH1</strain>
    </source>
</reference>
<dbReference type="Pfam" id="PF01464">
    <property type="entry name" value="SLT"/>
    <property type="match status" value="1"/>
</dbReference>
<dbReference type="SMART" id="SM00257">
    <property type="entry name" value="LysM"/>
    <property type="match status" value="5"/>
</dbReference>
<feature type="domain" description="LysM" evidence="2">
    <location>
        <begin position="623"/>
        <end position="667"/>
    </location>
</feature>
<gene>
    <name evidence="3" type="ORF">H8792_008810</name>
</gene>
<feature type="domain" description="LysM" evidence="2">
    <location>
        <begin position="568"/>
        <end position="613"/>
    </location>
</feature>
<dbReference type="PROSITE" id="PS51257">
    <property type="entry name" value="PROKAR_LIPOPROTEIN"/>
    <property type="match status" value="1"/>
</dbReference>
<evidence type="ECO:0000313" key="3">
    <source>
        <dbReference type="EMBL" id="MBF6058440.1"/>
    </source>
</evidence>
<dbReference type="SUPFAM" id="SSF54106">
    <property type="entry name" value="LysM domain"/>
    <property type="match status" value="5"/>
</dbReference>
<evidence type="ECO:0000259" key="2">
    <source>
        <dbReference type="PROSITE" id="PS51782"/>
    </source>
</evidence>
<dbReference type="InterPro" id="IPR018392">
    <property type="entry name" value="LysM"/>
</dbReference>
<dbReference type="InterPro" id="IPR036779">
    <property type="entry name" value="LysM_dom_sf"/>
</dbReference>
<evidence type="ECO:0000313" key="4">
    <source>
        <dbReference type="Proteomes" id="UP001193680"/>
    </source>
</evidence>
<dbReference type="SUPFAM" id="SSF53955">
    <property type="entry name" value="Lysozyme-like"/>
    <property type="match status" value="1"/>
</dbReference>
<dbReference type="InterPro" id="IPR008258">
    <property type="entry name" value="Transglycosylase_SLT_dom_1"/>
</dbReference>
<feature type="domain" description="LysM" evidence="2">
    <location>
        <begin position="376"/>
        <end position="419"/>
    </location>
</feature>
<name>A0ABS0BXC6_9GAMM</name>
<dbReference type="CDD" id="cd00118">
    <property type="entry name" value="LysM"/>
    <property type="match status" value="5"/>
</dbReference>
<accession>A0ABS0BXC6</accession>
<feature type="region of interest" description="Disordered" evidence="1">
    <location>
        <begin position="31"/>
        <end position="79"/>
    </location>
</feature>
<comment type="caution">
    <text evidence="3">The sequence shown here is derived from an EMBL/GenBank/DDBJ whole genome shotgun (WGS) entry which is preliminary data.</text>
</comment>